<evidence type="ECO:0000256" key="2">
    <source>
        <dbReference type="ARBA" id="ARBA00008778"/>
    </source>
</evidence>
<comment type="similarity">
    <text evidence="2">Belongs to the DCP1 family.</text>
</comment>
<evidence type="ECO:0000313" key="8">
    <source>
        <dbReference type="Proteomes" id="UP001367676"/>
    </source>
</evidence>
<proteinExistence type="inferred from homology"/>
<dbReference type="Pfam" id="PF06058">
    <property type="entry name" value="DCP1"/>
    <property type="match status" value="1"/>
</dbReference>
<dbReference type="Proteomes" id="UP001367676">
    <property type="component" value="Unassembled WGS sequence"/>
</dbReference>
<dbReference type="GO" id="GO:0000290">
    <property type="term" value="P:deadenylation-dependent decapping of nuclear-transcribed mRNA"/>
    <property type="evidence" value="ECO:0007669"/>
    <property type="project" value="InterPro"/>
</dbReference>
<name>A0AAN9TTE6_9HEMI</name>
<dbReference type="Gene3D" id="2.30.29.30">
    <property type="entry name" value="Pleckstrin-homology domain (PH domain)/Phosphotyrosine-binding domain (PTB)"/>
    <property type="match status" value="1"/>
</dbReference>
<dbReference type="GO" id="GO:0008047">
    <property type="term" value="F:enzyme activator activity"/>
    <property type="evidence" value="ECO:0007669"/>
    <property type="project" value="InterPro"/>
</dbReference>
<dbReference type="PANTHER" id="PTHR16290:SF0">
    <property type="entry name" value="DECAPPING PROTEIN 1, ISOFORM A"/>
    <property type="match status" value="1"/>
</dbReference>
<dbReference type="GO" id="GO:0003729">
    <property type="term" value="F:mRNA binding"/>
    <property type="evidence" value="ECO:0007669"/>
    <property type="project" value="TreeGrafter"/>
</dbReference>
<dbReference type="GO" id="GO:0006397">
    <property type="term" value="P:mRNA processing"/>
    <property type="evidence" value="ECO:0007669"/>
    <property type="project" value="UniProtKB-KW"/>
</dbReference>
<evidence type="ECO:0000256" key="1">
    <source>
        <dbReference type="ARBA" id="ARBA00004496"/>
    </source>
</evidence>
<accession>A0AAN9TTE6</accession>
<dbReference type="InterPro" id="IPR031953">
    <property type="entry name" value="mRNA_decap_C"/>
</dbReference>
<keyword evidence="5" id="KW-0866">Nonsense-mediated mRNA decay</keyword>
<dbReference type="EMBL" id="JBBCAQ010000003">
    <property type="protein sequence ID" value="KAK7604725.1"/>
    <property type="molecule type" value="Genomic_DNA"/>
</dbReference>
<evidence type="ECO:0000256" key="4">
    <source>
        <dbReference type="ARBA" id="ARBA00022664"/>
    </source>
</evidence>
<dbReference type="InterPro" id="IPR011993">
    <property type="entry name" value="PH-like_dom_sf"/>
</dbReference>
<evidence type="ECO:0000313" key="7">
    <source>
        <dbReference type="EMBL" id="KAK7604725.1"/>
    </source>
</evidence>
<evidence type="ECO:0000259" key="6">
    <source>
        <dbReference type="Pfam" id="PF16741"/>
    </source>
</evidence>
<feature type="domain" description="mRNA-decapping enzyme C-terminal" evidence="6">
    <location>
        <begin position="315"/>
        <end position="350"/>
    </location>
</feature>
<dbReference type="Gene3D" id="6.10.140.2030">
    <property type="match status" value="1"/>
</dbReference>
<evidence type="ECO:0000256" key="5">
    <source>
        <dbReference type="ARBA" id="ARBA00023161"/>
    </source>
</evidence>
<sequence>MDDLSFSKKANISAISRFDHQVKDIILSASQVALYVFDAKKAKWTKRKTEGACFIYKRKTSPRYGLFVLNRLDTTNFIELLNSTMEIQLQEPFILYRNISKTIYGIWFYEKSECKAMADVFQRILDELKEKERLVQEEDECELATPTLTKDQAGSNEMSVDLLEETSNNQPDSVRQFFAKASKEVTRSQPLAIVQQPCGSKLCSAFKSVAHIEKAQKSDPDNISVFDLSVRGYHYSNIVSPVGSSSTTDENGVDSQMKTMSLGPSVQEVERYSQSLLLKDEIVSPSEFPELIPPGMLLTPDIKADVEKLEANPSKLLNKNQMLDALQYLMNNDPHFVDTLYDAYLKTLKKN</sequence>
<protein>
    <recommendedName>
        <fullName evidence="6">mRNA-decapping enzyme C-terminal domain-containing protein</fullName>
    </recommendedName>
</protein>
<reference evidence="7 8" key="1">
    <citation type="submission" date="2024-03" db="EMBL/GenBank/DDBJ databases">
        <title>Adaptation during the transition from Ophiocordyceps entomopathogen to insect associate is accompanied by gene loss and intensified selection.</title>
        <authorList>
            <person name="Ward C.M."/>
            <person name="Onetto C.A."/>
            <person name="Borneman A.R."/>
        </authorList>
    </citation>
    <scope>NUCLEOTIDE SEQUENCE [LARGE SCALE GENOMIC DNA]</scope>
    <source>
        <strain evidence="7">AWRI1</strain>
        <tissue evidence="7">Single Adult Female</tissue>
    </source>
</reference>
<dbReference type="GO" id="GO:0031087">
    <property type="term" value="P:deadenylation-independent decapping of nuclear-transcribed mRNA"/>
    <property type="evidence" value="ECO:0007669"/>
    <property type="project" value="TreeGrafter"/>
</dbReference>
<dbReference type="Pfam" id="PF16741">
    <property type="entry name" value="mRNA_decap_C"/>
    <property type="match status" value="1"/>
</dbReference>
<keyword evidence="8" id="KW-1185">Reference proteome</keyword>
<gene>
    <name evidence="7" type="ORF">V9T40_005911</name>
</gene>
<dbReference type="SUPFAM" id="SSF50729">
    <property type="entry name" value="PH domain-like"/>
    <property type="match status" value="1"/>
</dbReference>
<dbReference type="GO" id="GO:0000932">
    <property type="term" value="C:P-body"/>
    <property type="evidence" value="ECO:0007669"/>
    <property type="project" value="TreeGrafter"/>
</dbReference>
<dbReference type="CDD" id="cd13182">
    <property type="entry name" value="EVH1-like_Dcp1"/>
    <property type="match status" value="1"/>
</dbReference>
<dbReference type="PANTHER" id="PTHR16290">
    <property type="entry name" value="TRANSCRIPTION FACTOR SMIF DECAPPING ENZYME DCP1"/>
    <property type="match status" value="1"/>
</dbReference>
<organism evidence="7 8">
    <name type="scientific">Parthenolecanium corni</name>
    <dbReference type="NCBI Taxonomy" id="536013"/>
    <lineage>
        <taxon>Eukaryota</taxon>
        <taxon>Metazoa</taxon>
        <taxon>Ecdysozoa</taxon>
        <taxon>Arthropoda</taxon>
        <taxon>Hexapoda</taxon>
        <taxon>Insecta</taxon>
        <taxon>Pterygota</taxon>
        <taxon>Neoptera</taxon>
        <taxon>Paraneoptera</taxon>
        <taxon>Hemiptera</taxon>
        <taxon>Sternorrhyncha</taxon>
        <taxon>Coccoidea</taxon>
        <taxon>Coccidae</taxon>
        <taxon>Parthenolecanium</taxon>
    </lineage>
</organism>
<comment type="caution">
    <text evidence="7">The sequence shown here is derived from an EMBL/GenBank/DDBJ whole genome shotgun (WGS) entry which is preliminary data.</text>
</comment>
<dbReference type="AlphaFoldDB" id="A0AAN9TTE6"/>
<keyword evidence="3" id="KW-0963">Cytoplasm</keyword>
<dbReference type="GO" id="GO:0000184">
    <property type="term" value="P:nuclear-transcribed mRNA catabolic process, nonsense-mediated decay"/>
    <property type="evidence" value="ECO:0007669"/>
    <property type="project" value="UniProtKB-KW"/>
</dbReference>
<dbReference type="InterPro" id="IPR010334">
    <property type="entry name" value="Dcp1"/>
</dbReference>
<comment type="subcellular location">
    <subcellularLocation>
        <location evidence="1">Cytoplasm</location>
    </subcellularLocation>
</comment>
<evidence type="ECO:0000256" key="3">
    <source>
        <dbReference type="ARBA" id="ARBA00022490"/>
    </source>
</evidence>
<keyword evidence="4" id="KW-0507">mRNA processing</keyword>